<organism evidence="2 3">
    <name type="scientific">Streptacidiphilus jeojiensis</name>
    <dbReference type="NCBI Taxonomy" id="3229225"/>
    <lineage>
        <taxon>Bacteria</taxon>
        <taxon>Bacillati</taxon>
        <taxon>Actinomycetota</taxon>
        <taxon>Actinomycetes</taxon>
        <taxon>Kitasatosporales</taxon>
        <taxon>Streptomycetaceae</taxon>
        <taxon>Streptacidiphilus</taxon>
    </lineage>
</organism>
<dbReference type="PANTHER" id="PTHR43162">
    <property type="match status" value="1"/>
</dbReference>
<dbReference type="RefSeq" id="WP_380563177.1">
    <property type="nucleotide sequence ID" value="NZ_JBEUKS010000001.1"/>
</dbReference>
<dbReference type="Proteomes" id="UP001592581">
    <property type="component" value="Unassembled WGS sequence"/>
</dbReference>
<accession>A0ABV6XHC8</accession>
<dbReference type="Pfam" id="PF05368">
    <property type="entry name" value="NmrA"/>
    <property type="match status" value="1"/>
</dbReference>
<evidence type="ECO:0000259" key="1">
    <source>
        <dbReference type="Pfam" id="PF05368"/>
    </source>
</evidence>
<dbReference type="InterPro" id="IPR051604">
    <property type="entry name" value="Ergot_Alk_Oxidoreductase"/>
</dbReference>
<sequence length="282" mass="29739">MILVTGAAGNAAGQVAAGLLAAGQRVRLLVRGGPRDGRPWPPQGAEVVHGDLRDPAAVDRALDGVDRALLLIAEDGGAGFAAAPRAAGLERVVLLSSKAVSDQEFVGFDNPLYGKHLRGEEAVLGLGVPWTFLRPGGLASNALRWAVSVRREGVVRALFPQLAAPLLHPADLAEVAVAALLDPGHQGRTLTLTGPETITVREQVAVLREVSGRPIRFEEVAEQDAAAVLGPSLPPGFIEVYVPVQKQYLTTTPVVLPTVTEITGKPGRNFRQWAVDHADAFR</sequence>
<reference evidence="2 3" key="1">
    <citation type="submission" date="2024-06" db="EMBL/GenBank/DDBJ databases">
        <authorList>
            <person name="Lee S.D."/>
        </authorList>
    </citation>
    <scope>NUCLEOTIDE SEQUENCE [LARGE SCALE GENOMIC DNA]</scope>
    <source>
        <strain evidence="2 3">N1-10</strain>
    </source>
</reference>
<dbReference type="InterPro" id="IPR036291">
    <property type="entry name" value="NAD(P)-bd_dom_sf"/>
</dbReference>
<keyword evidence="3" id="KW-1185">Reference proteome</keyword>
<dbReference type="Gene3D" id="3.90.25.10">
    <property type="entry name" value="UDP-galactose 4-epimerase, domain 1"/>
    <property type="match status" value="1"/>
</dbReference>
<evidence type="ECO:0000313" key="2">
    <source>
        <dbReference type="EMBL" id="MFC1437673.1"/>
    </source>
</evidence>
<feature type="domain" description="NmrA-like" evidence="1">
    <location>
        <begin position="2"/>
        <end position="227"/>
    </location>
</feature>
<dbReference type="PANTHER" id="PTHR43162:SF1">
    <property type="entry name" value="PRESTALK A DIFFERENTIATION PROTEIN A"/>
    <property type="match status" value="1"/>
</dbReference>
<dbReference type="InterPro" id="IPR008030">
    <property type="entry name" value="NmrA-like"/>
</dbReference>
<gene>
    <name evidence="2" type="ORF">ABUW04_05320</name>
</gene>
<dbReference type="SUPFAM" id="SSF51735">
    <property type="entry name" value="NAD(P)-binding Rossmann-fold domains"/>
    <property type="match status" value="1"/>
</dbReference>
<protein>
    <submittedName>
        <fullName evidence="2">NAD(P)H-binding protein</fullName>
    </submittedName>
</protein>
<dbReference type="EMBL" id="JBEUKS010000001">
    <property type="protein sequence ID" value="MFC1437673.1"/>
    <property type="molecule type" value="Genomic_DNA"/>
</dbReference>
<dbReference type="Gene3D" id="3.40.50.720">
    <property type="entry name" value="NAD(P)-binding Rossmann-like Domain"/>
    <property type="match status" value="1"/>
</dbReference>
<evidence type="ECO:0000313" key="3">
    <source>
        <dbReference type="Proteomes" id="UP001592581"/>
    </source>
</evidence>
<name>A0ABV6XHC8_9ACTN</name>
<proteinExistence type="predicted"/>
<comment type="caution">
    <text evidence="2">The sequence shown here is derived from an EMBL/GenBank/DDBJ whole genome shotgun (WGS) entry which is preliminary data.</text>
</comment>